<organism evidence="1 2">
    <name type="scientific">Spiribacter salinus</name>
    <dbReference type="NCBI Taxonomy" id="1335746"/>
    <lineage>
        <taxon>Bacteria</taxon>
        <taxon>Pseudomonadati</taxon>
        <taxon>Pseudomonadota</taxon>
        <taxon>Gammaproteobacteria</taxon>
        <taxon>Chromatiales</taxon>
        <taxon>Ectothiorhodospiraceae</taxon>
        <taxon>Spiribacter</taxon>
    </lineage>
</organism>
<dbReference type="SUPFAM" id="SSF55729">
    <property type="entry name" value="Acyl-CoA N-acyltransferases (Nat)"/>
    <property type="match status" value="1"/>
</dbReference>
<dbReference type="GO" id="GO:0016740">
    <property type="term" value="F:transferase activity"/>
    <property type="evidence" value="ECO:0007669"/>
    <property type="project" value="UniProtKB-KW"/>
</dbReference>
<dbReference type="PANTHER" id="PTHR47017:SF1">
    <property type="entry name" value="ACYL-COA"/>
    <property type="match status" value="1"/>
</dbReference>
<dbReference type="InterPro" id="IPR016181">
    <property type="entry name" value="Acyl_CoA_acyltransferase"/>
</dbReference>
<dbReference type="EMBL" id="VIFK01000001">
    <property type="protein sequence ID" value="TQF01073.1"/>
    <property type="molecule type" value="Genomic_DNA"/>
</dbReference>
<gene>
    <name evidence="1" type="ORF">FKY71_00390</name>
</gene>
<evidence type="ECO:0000313" key="1">
    <source>
        <dbReference type="EMBL" id="TQF01073.1"/>
    </source>
</evidence>
<keyword evidence="1" id="KW-0808">Transferase</keyword>
<sequence>MELRAIPSISDVDAERWNALAGADNPFLRHEFLAALEHHGAVSEDNGWVPYHLLLWDDQTLAAAAPAYLKGNSWGEFVFDFAWAHAYERNGLDYYPKLVIAVPYSPVNGPRMLLNPDYPADGLRHTLADGARQMMEAMEVSSVHWLFANPADIDTLSAADHDVRLGCQYHWQNAGYSDFEDFLSGMSSKKRKNIRRERRRVAEQGLSMRVVHGDEATDALWDALHGFYTKTFHEHGNLPVITRACFAELGEKLGRQVVLFVAEEHGVPVAGAICLRSEDTLYGRYWGCAREYDDLHFETCYYQGIEYCIQTGLQRFEPGAQGEHKVTRGFLPTLTRSAHYLADERFRAAVGDFLARERPAVQAFARDLEQDAPYRAEVLERLPRD</sequence>
<comment type="caution">
    <text evidence="1">The sequence shown here is derived from an EMBL/GenBank/DDBJ whole genome shotgun (WGS) entry which is preliminary data.</text>
</comment>
<dbReference type="Gene3D" id="3.40.630.30">
    <property type="match status" value="1"/>
</dbReference>
<name>A0A540VWD2_9GAMM</name>
<dbReference type="Pfam" id="PF04339">
    <property type="entry name" value="FemAB_like"/>
    <property type="match status" value="1"/>
</dbReference>
<proteinExistence type="predicted"/>
<dbReference type="STRING" id="1260251.SPISAL_05810"/>
<dbReference type="Proteomes" id="UP000315400">
    <property type="component" value="Unassembled WGS sequence"/>
</dbReference>
<dbReference type="InterPro" id="IPR007434">
    <property type="entry name" value="FemAB-like"/>
</dbReference>
<reference evidence="1 2" key="1">
    <citation type="submission" date="2019-06" db="EMBL/GenBank/DDBJ databases">
        <title>Metagenome assembled Genome of Spiribacter salinus SL48-SHIP from the microbial mat of Salt Lake 48 (Novosibirsk region, Russia).</title>
        <authorList>
            <person name="Shipova A."/>
            <person name="Rozanov A.S."/>
            <person name="Bryanskaya A.V."/>
            <person name="Peltek S.E."/>
        </authorList>
    </citation>
    <scope>NUCLEOTIDE SEQUENCE [LARGE SCALE GENOMIC DNA]</scope>
    <source>
        <strain evidence="1">SL48-SHIP-2</strain>
    </source>
</reference>
<dbReference type="AlphaFoldDB" id="A0A540VWD2"/>
<evidence type="ECO:0000313" key="2">
    <source>
        <dbReference type="Proteomes" id="UP000315400"/>
    </source>
</evidence>
<dbReference type="PANTHER" id="PTHR47017">
    <property type="entry name" value="ACYL-COA"/>
    <property type="match status" value="1"/>
</dbReference>
<accession>A0A540VWD2</accession>
<protein>
    <submittedName>
        <fullName evidence="1">N-acetyltransferase</fullName>
    </submittedName>
</protein>